<reference evidence="11 12" key="1">
    <citation type="journal article" date="2023" name="Insect Mol. Biol.">
        <title>Genome sequencing provides insights into the evolution of gene families encoding plant cell wall-degrading enzymes in longhorned beetles.</title>
        <authorList>
            <person name="Shin N.R."/>
            <person name="Okamura Y."/>
            <person name="Kirsch R."/>
            <person name="Pauchet Y."/>
        </authorList>
    </citation>
    <scope>NUCLEOTIDE SEQUENCE [LARGE SCALE GENOMIC DNA]</scope>
    <source>
        <strain evidence="11">EAD_L_NR</strain>
    </source>
</reference>
<accession>A0AAV8W713</accession>
<evidence type="ECO:0000313" key="11">
    <source>
        <dbReference type="EMBL" id="KAJ8922169.1"/>
    </source>
</evidence>
<keyword evidence="2 9" id="KW-0732">Signal</keyword>
<dbReference type="InterPro" id="IPR006693">
    <property type="entry name" value="AB_hydrolase_lipase"/>
</dbReference>
<gene>
    <name evidence="11" type="ORF">NQ315_004104</name>
</gene>
<evidence type="ECO:0000256" key="2">
    <source>
        <dbReference type="ARBA" id="ARBA00022729"/>
    </source>
</evidence>
<comment type="similarity">
    <text evidence="1 7">Belongs to the AB hydrolase superfamily. Lipase family.</text>
</comment>
<keyword evidence="3 7" id="KW-0378">Hydrolase</keyword>
<feature type="active site" description="Charge relay system" evidence="8">
    <location>
        <position position="343"/>
    </location>
</feature>
<comment type="caution">
    <text evidence="11">The sequence shown here is derived from an EMBL/GenBank/DDBJ whole genome shotgun (WGS) entry which is preliminary data.</text>
</comment>
<evidence type="ECO:0000256" key="7">
    <source>
        <dbReference type="PIRNR" id="PIRNR000862"/>
    </source>
</evidence>
<feature type="active site" description="Nucleophile" evidence="8">
    <location>
        <position position="170"/>
    </location>
</feature>
<sequence length="410" mass="47315">MVSVLAPLLIIQVVTQICVSLKFVSHPEADLNLEQKIKKRGYPLEVHQVVTEDDYFLTIHRIPYGKRALRNRTGQRSPVLLVHGMGATPEYFFVLGRRSLPYYLADRGFDVWILNARGSPFSRKHKYLDIKKDVEYWWFSYHEIGVYDLPANIDYIVNKTHQKVFVIGHSQGNTCYFVMSSERPDYNEKVKLGIAYAPSVIIYMDNPLPVFVSYFWNIFQIIYDFLQLGVLLPTNNTVNFLTKLLCSETTYFSQVCVNYLSIVGTYESKLITKETGSLIFSIPVVEISARQIFHYMQTIDSGIFRQYDYGEGNNLRRYKSKTPPVYNLTNAVAPAAVFYAEKDAYATVKGAQDTIKALPNAILDYKVPYEYFNHIDFLFGYNASSLVYKPTVKLFKDFDNGKFNKKVKTR</sequence>
<evidence type="ECO:0000313" key="12">
    <source>
        <dbReference type="Proteomes" id="UP001159042"/>
    </source>
</evidence>
<evidence type="ECO:0000256" key="3">
    <source>
        <dbReference type="ARBA" id="ARBA00022801"/>
    </source>
</evidence>
<organism evidence="11 12">
    <name type="scientific">Exocentrus adspersus</name>
    <dbReference type="NCBI Taxonomy" id="1586481"/>
    <lineage>
        <taxon>Eukaryota</taxon>
        <taxon>Metazoa</taxon>
        <taxon>Ecdysozoa</taxon>
        <taxon>Arthropoda</taxon>
        <taxon>Hexapoda</taxon>
        <taxon>Insecta</taxon>
        <taxon>Pterygota</taxon>
        <taxon>Neoptera</taxon>
        <taxon>Endopterygota</taxon>
        <taxon>Coleoptera</taxon>
        <taxon>Polyphaga</taxon>
        <taxon>Cucujiformia</taxon>
        <taxon>Chrysomeloidea</taxon>
        <taxon>Cerambycidae</taxon>
        <taxon>Lamiinae</taxon>
        <taxon>Acanthocinini</taxon>
        <taxon>Exocentrus</taxon>
    </lineage>
</organism>
<dbReference type="GO" id="GO:0016042">
    <property type="term" value="P:lipid catabolic process"/>
    <property type="evidence" value="ECO:0007669"/>
    <property type="project" value="UniProtKB-KW"/>
</dbReference>
<evidence type="ECO:0000256" key="4">
    <source>
        <dbReference type="ARBA" id="ARBA00022963"/>
    </source>
</evidence>
<evidence type="ECO:0000256" key="9">
    <source>
        <dbReference type="SAM" id="SignalP"/>
    </source>
</evidence>
<evidence type="ECO:0000256" key="6">
    <source>
        <dbReference type="ARBA" id="ARBA00023180"/>
    </source>
</evidence>
<evidence type="ECO:0000259" key="10">
    <source>
        <dbReference type="Pfam" id="PF04083"/>
    </source>
</evidence>
<evidence type="ECO:0000256" key="5">
    <source>
        <dbReference type="ARBA" id="ARBA00023098"/>
    </source>
</evidence>
<keyword evidence="4 7" id="KW-0442">Lipid degradation</keyword>
<feature type="active site" description="Charge relay system" evidence="8">
    <location>
        <position position="374"/>
    </location>
</feature>
<feature type="domain" description="Partial AB-hydrolase lipase" evidence="10">
    <location>
        <begin position="35"/>
        <end position="93"/>
    </location>
</feature>
<dbReference type="GO" id="GO:0016788">
    <property type="term" value="F:hydrolase activity, acting on ester bonds"/>
    <property type="evidence" value="ECO:0007669"/>
    <property type="project" value="InterPro"/>
</dbReference>
<keyword evidence="5" id="KW-0443">Lipid metabolism</keyword>
<feature type="chain" id="PRO_5043350487" description="Lipase" evidence="9">
    <location>
        <begin position="17"/>
        <end position="410"/>
    </location>
</feature>
<evidence type="ECO:0000256" key="8">
    <source>
        <dbReference type="PIRSR" id="PIRSR000862-1"/>
    </source>
</evidence>
<dbReference type="InterPro" id="IPR025483">
    <property type="entry name" value="Lipase_euk"/>
</dbReference>
<proteinExistence type="inferred from homology"/>
<dbReference type="AlphaFoldDB" id="A0AAV8W713"/>
<name>A0AAV8W713_9CUCU</name>
<keyword evidence="12" id="KW-1185">Reference proteome</keyword>
<protein>
    <recommendedName>
        <fullName evidence="7">Lipase</fullName>
    </recommendedName>
</protein>
<dbReference type="Gene3D" id="3.40.50.1820">
    <property type="entry name" value="alpha/beta hydrolase"/>
    <property type="match status" value="1"/>
</dbReference>
<dbReference type="PIRSF" id="PIRSF000862">
    <property type="entry name" value="Steryl_ester_lip"/>
    <property type="match status" value="1"/>
</dbReference>
<dbReference type="PANTHER" id="PTHR11005">
    <property type="entry name" value="LYSOSOMAL ACID LIPASE-RELATED"/>
    <property type="match status" value="1"/>
</dbReference>
<keyword evidence="6" id="KW-0325">Glycoprotein</keyword>
<dbReference type="Proteomes" id="UP001159042">
    <property type="component" value="Unassembled WGS sequence"/>
</dbReference>
<dbReference type="FunFam" id="3.40.50.1820:FF:000057">
    <property type="entry name" value="Lipase"/>
    <property type="match status" value="1"/>
</dbReference>
<dbReference type="EMBL" id="JANEYG010000007">
    <property type="protein sequence ID" value="KAJ8922169.1"/>
    <property type="molecule type" value="Genomic_DNA"/>
</dbReference>
<dbReference type="InterPro" id="IPR029058">
    <property type="entry name" value="AB_hydrolase_fold"/>
</dbReference>
<evidence type="ECO:0000256" key="1">
    <source>
        <dbReference type="ARBA" id="ARBA00010701"/>
    </source>
</evidence>
<dbReference type="SUPFAM" id="SSF53474">
    <property type="entry name" value="alpha/beta-Hydrolases"/>
    <property type="match status" value="1"/>
</dbReference>
<feature type="signal peptide" evidence="9">
    <location>
        <begin position="1"/>
        <end position="16"/>
    </location>
</feature>
<dbReference type="Pfam" id="PF04083">
    <property type="entry name" value="Abhydro_lipase"/>
    <property type="match status" value="1"/>
</dbReference>